<dbReference type="Gene3D" id="1.10.3020.20">
    <property type="match status" value="1"/>
</dbReference>
<feature type="domain" description="Xaa-Pro dipeptidyl-peptidase C-terminal" evidence="2">
    <location>
        <begin position="326"/>
        <end position="591"/>
    </location>
</feature>
<dbReference type="NCBIfam" id="TIGR00976">
    <property type="entry name" value="CocE_NonD"/>
    <property type="match status" value="1"/>
</dbReference>
<accession>A0A9N9ZKW1</accession>
<keyword evidence="1" id="KW-0378">Hydrolase</keyword>
<proteinExistence type="predicted"/>
<dbReference type="InterPro" id="IPR000383">
    <property type="entry name" value="Xaa-Pro-like_dom"/>
</dbReference>
<evidence type="ECO:0000313" key="3">
    <source>
        <dbReference type="EMBL" id="CAH0057035.1"/>
    </source>
</evidence>
<dbReference type="Pfam" id="PF08530">
    <property type="entry name" value="PepX_C"/>
    <property type="match status" value="1"/>
</dbReference>
<reference evidence="3 4" key="2">
    <citation type="submission" date="2021-10" db="EMBL/GenBank/DDBJ databases">
        <authorList>
            <person name="Piombo E."/>
        </authorList>
    </citation>
    <scope>NUCLEOTIDE SEQUENCE [LARGE SCALE GENOMIC DNA]</scope>
</reference>
<comment type="caution">
    <text evidence="3">The sequence shown here is derived from an EMBL/GenBank/DDBJ whole genome shotgun (WGS) entry which is preliminary data.</text>
</comment>
<dbReference type="InterPro" id="IPR029058">
    <property type="entry name" value="AB_hydrolase_fold"/>
</dbReference>
<dbReference type="InterPro" id="IPR050585">
    <property type="entry name" value="Xaa-Pro_dipeptidyl-ppase/CocE"/>
</dbReference>
<dbReference type="Gene3D" id="3.40.50.1820">
    <property type="entry name" value="alpha/beta hydrolase"/>
    <property type="match status" value="1"/>
</dbReference>
<dbReference type="PANTHER" id="PTHR43056:SF10">
    <property type="entry name" value="COCE_NOND FAMILY, PUTATIVE (AFU_ORTHOLOGUE AFUA_7G00600)-RELATED"/>
    <property type="match status" value="1"/>
</dbReference>
<reference evidence="4" key="1">
    <citation type="submission" date="2019-06" db="EMBL/GenBank/DDBJ databases">
        <authorList>
            <person name="Broberg M."/>
        </authorList>
    </citation>
    <scope>NUCLEOTIDE SEQUENCE [LARGE SCALE GENOMIC DNA]</scope>
</reference>
<sequence>MSLKINGFNVHVGPVIKPGAKEAGPYDAFNPSIKELPKGHQRTPATRAFEADTIFEKDIVLPTRDGARIYADVFRPKTDDKVPAILIWSPYGKTGNGPHGLGMIPGRFGVPESHVSGYEKFEGLDPAVWPARGYAIVNVDLRGSWDSDGIVPWVGKQDGEDGYDAIEHVAKLPWCTGKVALGGNSWLAMVQWQIASQNPPSLAAIAPWEGNADFYRDTLARGGVPYPYNAMWKLLQDSMVGRTGAEAPITMLEHYPLYNEYWDDKNVKLEKIQVPAYILASFSSALHTTGSIRGYHDISSKDKWLRIHARQEWSDLYHPENVDDLHKFFDYFVKGIKNDWPSTPRVRGSLVGFNLHHVVNIPLESYPIPNTKHTKLYLGFGQNLDLSPQRETQALSYDASYHPKHPLQGGEELLFKYKMPKKTWLIGYSWLNISISNDGDDDIDVFAQLGKQDASGEQLVNMNVALNELIPPVNHHTEAADTCFLKYLGPTGSMRASHAITKVEPRPGRFTGEWPEYTNTTRKAIPAGTVAKLEIPIWPTGIVFEEGEYLTLKVSGHYMSFMEFEFLYGSTHANKGRHTVHIGGDFDSHLVVPLLDPLA</sequence>
<dbReference type="PANTHER" id="PTHR43056">
    <property type="entry name" value="PEPTIDASE S9 PROLYL OLIGOPEPTIDASE"/>
    <property type="match status" value="1"/>
</dbReference>
<dbReference type="AlphaFoldDB" id="A0A9N9ZKW1"/>
<evidence type="ECO:0000259" key="2">
    <source>
        <dbReference type="SMART" id="SM00939"/>
    </source>
</evidence>
<dbReference type="Pfam" id="PF02129">
    <property type="entry name" value="Peptidase_S15"/>
    <property type="match status" value="1"/>
</dbReference>
<gene>
    <name evidence="3" type="ORF">CSOL1703_00018298</name>
</gene>
<dbReference type="InterPro" id="IPR005674">
    <property type="entry name" value="CocE/Ser_esterase"/>
</dbReference>
<keyword evidence="4" id="KW-1185">Reference proteome</keyword>
<protein>
    <recommendedName>
        <fullName evidence="2">Xaa-Pro dipeptidyl-peptidase C-terminal domain-containing protein</fullName>
    </recommendedName>
</protein>
<dbReference type="SMART" id="SM00939">
    <property type="entry name" value="PepX_C"/>
    <property type="match status" value="1"/>
</dbReference>
<dbReference type="OrthoDB" id="2578740at2759"/>
<dbReference type="Proteomes" id="UP000775872">
    <property type="component" value="Unassembled WGS sequence"/>
</dbReference>
<dbReference type="InterPro" id="IPR013736">
    <property type="entry name" value="Xaa-Pro_dipept_C"/>
</dbReference>
<dbReference type="EMBL" id="CABFOC020000072">
    <property type="protein sequence ID" value="CAH0057035.1"/>
    <property type="molecule type" value="Genomic_DNA"/>
</dbReference>
<evidence type="ECO:0000256" key="1">
    <source>
        <dbReference type="ARBA" id="ARBA00022801"/>
    </source>
</evidence>
<name>A0A9N9ZKW1_9HYPO</name>
<dbReference type="SUPFAM" id="SSF53474">
    <property type="entry name" value="alpha/beta-Hydrolases"/>
    <property type="match status" value="1"/>
</dbReference>
<dbReference type="InterPro" id="IPR008979">
    <property type="entry name" value="Galactose-bd-like_sf"/>
</dbReference>
<dbReference type="GO" id="GO:0008239">
    <property type="term" value="F:dipeptidyl-peptidase activity"/>
    <property type="evidence" value="ECO:0007669"/>
    <property type="project" value="InterPro"/>
</dbReference>
<evidence type="ECO:0000313" key="4">
    <source>
        <dbReference type="Proteomes" id="UP000775872"/>
    </source>
</evidence>
<organism evidence="3 4">
    <name type="scientific">Clonostachys solani</name>
    <dbReference type="NCBI Taxonomy" id="160281"/>
    <lineage>
        <taxon>Eukaryota</taxon>
        <taxon>Fungi</taxon>
        <taxon>Dikarya</taxon>
        <taxon>Ascomycota</taxon>
        <taxon>Pezizomycotina</taxon>
        <taxon>Sordariomycetes</taxon>
        <taxon>Hypocreomycetidae</taxon>
        <taxon>Hypocreales</taxon>
        <taxon>Bionectriaceae</taxon>
        <taxon>Clonostachys</taxon>
    </lineage>
</organism>
<dbReference type="SUPFAM" id="SSF49785">
    <property type="entry name" value="Galactose-binding domain-like"/>
    <property type="match status" value="1"/>
</dbReference>
<dbReference type="Gene3D" id="2.60.120.260">
    <property type="entry name" value="Galactose-binding domain-like"/>
    <property type="match status" value="1"/>
</dbReference>